<dbReference type="PROSITE" id="PS50110">
    <property type="entry name" value="RESPONSE_REGULATORY"/>
    <property type="match status" value="1"/>
</dbReference>
<dbReference type="SMART" id="SM00448">
    <property type="entry name" value="REC"/>
    <property type="match status" value="1"/>
</dbReference>
<dbReference type="GO" id="GO:0003700">
    <property type="term" value="F:DNA-binding transcription factor activity"/>
    <property type="evidence" value="ECO:0007669"/>
    <property type="project" value="InterPro"/>
</dbReference>
<dbReference type="PANTHER" id="PTHR42713:SF3">
    <property type="entry name" value="TRANSCRIPTIONAL REGULATORY PROTEIN HPTR"/>
    <property type="match status" value="1"/>
</dbReference>
<evidence type="ECO:0000256" key="2">
    <source>
        <dbReference type="ARBA" id="ARBA00018672"/>
    </source>
</evidence>
<keyword evidence="6" id="KW-0805">Transcription regulation</keyword>
<dbReference type="EMBL" id="FUWW01000002">
    <property type="protein sequence ID" value="SJZ35489.1"/>
    <property type="molecule type" value="Genomic_DNA"/>
</dbReference>
<dbReference type="RefSeq" id="WP_078767701.1">
    <property type="nucleotide sequence ID" value="NZ_FUWW01000002.1"/>
</dbReference>
<keyword evidence="14" id="KW-1185">Reference proteome</keyword>
<reference evidence="13 14" key="1">
    <citation type="submission" date="2017-02" db="EMBL/GenBank/DDBJ databases">
        <authorList>
            <person name="Peterson S.W."/>
        </authorList>
    </citation>
    <scope>NUCLEOTIDE SEQUENCE [LARGE SCALE GENOMIC DNA]</scope>
    <source>
        <strain evidence="13 14">ATCC 51222</strain>
    </source>
</reference>
<keyword evidence="7" id="KW-0238">DNA-binding</keyword>
<dbReference type="PROSITE" id="PS01124">
    <property type="entry name" value="HTH_ARAC_FAMILY_2"/>
    <property type="match status" value="1"/>
</dbReference>
<dbReference type="PANTHER" id="PTHR42713">
    <property type="entry name" value="HISTIDINE KINASE-RELATED"/>
    <property type="match status" value="1"/>
</dbReference>
<dbReference type="AlphaFoldDB" id="A0A1T4JZE6"/>
<evidence type="ECO:0000313" key="13">
    <source>
        <dbReference type="EMBL" id="SJZ35489.1"/>
    </source>
</evidence>
<evidence type="ECO:0000256" key="8">
    <source>
        <dbReference type="ARBA" id="ARBA00023163"/>
    </source>
</evidence>
<organism evidence="13 14">
    <name type="scientific">Eubacterium coprostanoligenes</name>
    <dbReference type="NCBI Taxonomy" id="290054"/>
    <lineage>
        <taxon>Bacteria</taxon>
        <taxon>Bacillati</taxon>
        <taxon>Bacillota</taxon>
        <taxon>Clostridia</taxon>
        <taxon>Eubacteriales</taxon>
        <taxon>Eubacteriaceae</taxon>
        <taxon>Eubacterium</taxon>
    </lineage>
</organism>
<dbReference type="Gene3D" id="3.40.50.2300">
    <property type="match status" value="1"/>
</dbReference>
<accession>A0A1T4JZE6</accession>
<dbReference type="STRING" id="290054.SAMN02745114_00193"/>
<feature type="domain" description="HTH araC/xylS-type" evidence="11">
    <location>
        <begin position="421"/>
        <end position="520"/>
    </location>
</feature>
<keyword evidence="3" id="KW-0963">Cytoplasm</keyword>
<dbReference type="GO" id="GO:0005737">
    <property type="term" value="C:cytoplasm"/>
    <property type="evidence" value="ECO:0007669"/>
    <property type="project" value="UniProtKB-SubCell"/>
</dbReference>
<dbReference type="InterPro" id="IPR011006">
    <property type="entry name" value="CheY-like_superfamily"/>
</dbReference>
<dbReference type="Pfam" id="PF12833">
    <property type="entry name" value="HTH_18"/>
    <property type="match status" value="1"/>
</dbReference>
<evidence type="ECO:0000256" key="5">
    <source>
        <dbReference type="ARBA" id="ARBA00023012"/>
    </source>
</evidence>
<comment type="subcellular location">
    <subcellularLocation>
        <location evidence="1">Cytoplasm</location>
    </subcellularLocation>
</comment>
<dbReference type="SMART" id="SM00342">
    <property type="entry name" value="HTH_ARAC"/>
    <property type="match status" value="1"/>
</dbReference>
<protein>
    <recommendedName>
        <fullName evidence="2">Stage 0 sporulation protein A homolog</fullName>
    </recommendedName>
</protein>
<dbReference type="InterPro" id="IPR051552">
    <property type="entry name" value="HptR"/>
</dbReference>
<evidence type="ECO:0000259" key="11">
    <source>
        <dbReference type="PROSITE" id="PS01124"/>
    </source>
</evidence>
<name>A0A1T4JZE6_9FIRM</name>
<dbReference type="GO" id="GO:0043565">
    <property type="term" value="F:sequence-specific DNA binding"/>
    <property type="evidence" value="ECO:0007669"/>
    <property type="project" value="InterPro"/>
</dbReference>
<dbReference type="PROSITE" id="PS00041">
    <property type="entry name" value="HTH_ARAC_FAMILY_1"/>
    <property type="match status" value="1"/>
</dbReference>
<keyword evidence="8" id="KW-0804">Transcription</keyword>
<evidence type="ECO:0000256" key="10">
    <source>
        <dbReference type="PROSITE-ProRule" id="PRU00169"/>
    </source>
</evidence>
<evidence type="ECO:0000256" key="4">
    <source>
        <dbReference type="ARBA" id="ARBA00022553"/>
    </source>
</evidence>
<keyword evidence="4 10" id="KW-0597">Phosphoprotein</keyword>
<dbReference type="Gene3D" id="1.10.10.60">
    <property type="entry name" value="Homeodomain-like"/>
    <property type="match status" value="2"/>
</dbReference>
<gene>
    <name evidence="13" type="ORF">SAMN02745114_00193</name>
</gene>
<evidence type="ECO:0000256" key="7">
    <source>
        <dbReference type="ARBA" id="ARBA00023125"/>
    </source>
</evidence>
<dbReference type="InterPro" id="IPR001789">
    <property type="entry name" value="Sig_transdc_resp-reg_receiver"/>
</dbReference>
<dbReference type="SUPFAM" id="SSF52172">
    <property type="entry name" value="CheY-like"/>
    <property type="match status" value="1"/>
</dbReference>
<dbReference type="InterPro" id="IPR009057">
    <property type="entry name" value="Homeodomain-like_sf"/>
</dbReference>
<evidence type="ECO:0000313" key="14">
    <source>
        <dbReference type="Proteomes" id="UP000190657"/>
    </source>
</evidence>
<proteinExistence type="predicted"/>
<dbReference type="PRINTS" id="PR00032">
    <property type="entry name" value="HTHARAC"/>
</dbReference>
<evidence type="ECO:0000256" key="9">
    <source>
        <dbReference type="ARBA" id="ARBA00024867"/>
    </source>
</evidence>
<feature type="domain" description="Response regulatory" evidence="12">
    <location>
        <begin position="3"/>
        <end position="120"/>
    </location>
</feature>
<keyword evidence="5" id="KW-0902">Two-component regulatory system</keyword>
<evidence type="ECO:0000256" key="3">
    <source>
        <dbReference type="ARBA" id="ARBA00022490"/>
    </source>
</evidence>
<dbReference type="Pfam" id="PF00072">
    <property type="entry name" value="Response_reg"/>
    <property type="match status" value="1"/>
</dbReference>
<dbReference type="Proteomes" id="UP000190657">
    <property type="component" value="Unassembled WGS sequence"/>
</dbReference>
<dbReference type="CDD" id="cd17536">
    <property type="entry name" value="REC_YesN-like"/>
    <property type="match status" value="1"/>
</dbReference>
<evidence type="ECO:0000256" key="1">
    <source>
        <dbReference type="ARBA" id="ARBA00004496"/>
    </source>
</evidence>
<dbReference type="InterPro" id="IPR020449">
    <property type="entry name" value="Tscrpt_reg_AraC-type_HTH"/>
</dbReference>
<evidence type="ECO:0000256" key="6">
    <source>
        <dbReference type="ARBA" id="ARBA00023015"/>
    </source>
</evidence>
<dbReference type="OrthoDB" id="9794370at2"/>
<feature type="modified residue" description="4-aspartylphosphate" evidence="10">
    <location>
        <position position="55"/>
    </location>
</feature>
<evidence type="ECO:0000259" key="12">
    <source>
        <dbReference type="PROSITE" id="PS50110"/>
    </source>
</evidence>
<sequence>MYSVLVVDDEARQREAVIKSVDWQGAGFNVVGDAENGIEALEQLEKLEPVLILTDIKMPLMTGLELARKAREVRPATKLVILSGYDDFEYAQEAFKYNVIRYLLKPISAQELGDELVKIREEMDYEFEQLKSGTSDENTSIRLEKAEFLLPLLLGTGDDNYPDEVLLQTAKRLGIVKSDGDCFSVVVSKFKNLQGKNVTESHHMDFVNAIVGKYADCESFLVNGRIVTLVTSTPADMSTKLRLPVIEMVQSAKKLLSQKCTIGISQTVDRPSLLAFACTQAITARRYTSDGAGDIRYINDQEPKSSFEYEAVDKSVDRLEQLLKVGTKQEINDYLEEMFAGKSRGGIDYLIIQILATAHRCVSVLSDANALSELFSSNNFITSRLSFDYNERYKKELISLCLNARDMISRSQRHESESICDKALQIINNEYMNEDLSLTDASEKLGVSPNYLSALIKKTKSQNFVSLVTERRMKAASDLLLCTSMKIFEISQKCGYSDQHYFSYCFKRYYGMSPNKYREEHLGSGNV</sequence>
<dbReference type="InterPro" id="IPR018060">
    <property type="entry name" value="HTH_AraC"/>
</dbReference>
<dbReference type="InterPro" id="IPR018062">
    <property type="entry name" value="HTH_AraC-typ_CS"/>
</dbReference>
<dbReference type="GO" id="GO:0000160">
    <property type="term" value="P:phosphorelay signal transduction system"/>
    <property type="evidence" value="ECO:0007669"/>
    <property type="project" value="UniProtKB-KW"/>
</dbReference>
<comment type="function">
    <text evidence="9">May play the central regulatory role in sporulation. It may be an element of the effector pathway responsible for the activation of sporulation genes in response to nutritional stress. Spo0A may act in concert with spo0H (a sigma factor) to control the expression of some genes that are critical to the sporulation process.</text>
</comment>
<dbReference type="SUPFAM" id="SSF46689">
    <property type="entry name" value="Homeodomain-like"/>
    <property type="match status" value="1"/>
</dbReference>